<dbReference type="GO" id="GO:0005506">
    <property type="term" value="F:iron ion binding"/>
    <property type="evidence" value="ECO:0007669"/>
    <property type="project" value="InterPro"/>
</dbReference>
<dbReference type="KEGG" id="fri:FraEuI1c_1505"/>
<dbReference type="OrthoDB" id="5241086at2"/>
<accession>E3J6E0</accession>
<dbReference type="Gene3D" id="1.10.630.10">
    <property type="entry name" value="Cytochrome P450"/>
    <property type="match status" value="1"/>
</dbReference>
<dbReference type="PANTHER" id="PTHR46696:SF4">
    <property type="entry name" value="BIOTIN BIOSYNTHESIS CYTOCHROME P450"/>
    <property type="match status" value="1"/>
</dbReference>
<evidence type="ECO:0000256" key="6">
    <source>
        <dbReference type="ARBA" id="ARBA00023033"/>
    </source>
</evidence>
<dbReference type="PANTHER" id="PTHR46696">
    <property type="entry name" value="P450, PUTATIVE (EUROFUNG)-RELATED"/>
    <property type="match status" value="1"/>
</dbReference>
<evidence type="ECO:0000256" key="4">
    <source>
        <dbReference type="ARBA" id="ARBA00023002"/>
    </source>
</evidence>
<dbReference type="PRINTS" id="PR00359">
    <property type="entry name" value="BP450"/>
</dbReference>
<keyword evidence="4" id="KW-0560">Oxidoreductase</keyword>
<dbReference type="GO" id="GO:0020037">
    <property type="term" value="F:heme binding"/>
    <property type="evidence" value="ECO:0007669"/>
    <property type="project" value="InterPro"/>
</dbReference>
<organism evidence="7 8">
    <name type="scientific">Pseudofrankia inefficax (strain DSM 45817 / CECT 9037 / DDB 130130 / EuI1c)</name>
    <name type="common">Frankia inefficax</name>
    <dbReference type="NCBI Taxonomy" id="298654"/>
    <lineage>
        <taxon>Bacteria</taxon>
        <taxon>Bacillati</taxon>
        <taxon>Actinomycetota</taxon>
        <taxon>Actinomycetes</taxon>
        <taxon>Frankiales</taxon>
        <taxon>Frankiaceae</taxon>
        <taxon>Pseudofrankia</taxon>
    </lineage>
</organism>
<keyword evidence="8" id="KW-1185">Reference proteome</keyword>
<dbReference type="CDD" id="cd11033">
    <property type="entry name" value="CYP142-like"/>
    <property type="match status" value="1"/>
</dbReference>
<gene>
    <name evidence="7" type="ordered locus">FraEuI1c_1505</name>
</gene>
<evidence type="ECO:0000313" key="8">
    <source>
        <dbReference type="Proteomes" id="UP000002484"/>
    </source>
</evidence>
<dbReference type="HOGENOM" id="CLU_033716_0_0_11"/>
<evidence type="ECO:0000256" key="5">
    <source>
        <dbReference type="ARBA" id="ARBA00023004"/>
    </source>
</evidence>
<dbReference type="InterPro" id="IPR036396">
    <property type="entry name" value="Cyt_P450_sf"/>
</dbReference>
<dbReference type="GO" id="GO:0006707">
    <property type="term" value="P:cholesterol catabolic process"/>
    <property type="evidence" value="ECO:0007669"/>
    <property type="project" value="TreeGrafter"/>
</dbReference>
<dbReference type="RefSeq" id="WP_013422686.1">
    <property type="nucleotide sequence ID" value="NC_014666.1"/>
</dbReference>
<dbReference type="Pfam" id="PF00067">
    <property type="entry name" value="p450"/>
    <property type="match status" value="1"/>
</dbReference>
<reference evidence="7 8" key="1">
    <citation type="submission" date="2010-10" db="EMBL/GenBank/DDBJ databases">
        <title>Complete sequence of Frankia sp. EuI1c.</title>
        <authorList>
            <consortium name="US DOE Joint Genome Institute"/>
            <person name="Lucas S."/>
            <person name="Copeland A."/>
            <person name="Lapidus A."/>
            <person name="Cheng J.-F."/>
            <person name="Bruce D."/>
            <person name="Goodwin L."/>
            <person name="Pitluck S."/>
            <person name="Chertkov O."/>
            <person name="Detter J.C."/>
            <person name="Han C."/>
            <person name="Tapia R."/>
            <person name="Land M."/>
            <person name="Hauser L."/>
            <person name="Jeffries C."/>
            <person name="Kyrpides N."/>
            <person name="Ivanova N."/>
            <person name="Mikhailova N."/>
            <person name="Beauchemin N."/>
            <person name="Sen A."/>
            <person name="Sur S.A."/>
            <person name="Gtari M."/>
            <person name="Wall L."/>
            <person name="Tisa L."/>
            <person name="Woyke T."/>
        </authorList>
    </citation>
    <scope>NUCLEOTIDE SEQUENCE [LARGE SCALE GENOMIC DNA]</scope>
    <source>
        <strain evidence="8">DSM 45817 / CECT 9037 / EuI1c</strain>
    </source>
</reference>
<sequence length="403" mass="44986">MSALPTVDVYDPVRYESGIPHDDFRVLRAQAPVFRHPDHERPDGLWAVTRHADVMRVSRSPELFSSSRCTAILAEMTEEQHTQQRLMMLNMDPPEHSRLRSLVNRGFTPKVVGRMAERLQDACDTIVDSALAVGTGDFIDLCAADLPLIVIAELMGVPIEDRHKLFDWSNRLASATDGRMDQNGDAAVAVLEAYAYANDLGAAKRACPADDIVSRLIAKDDQGEELSELEFDLFFLLLMFAGNETTRNAIAGGMQAMIDHPDQWERLRENPGLAPHAADEIVRWVSPVNGFRRTATRDVELGGQLIRENDKVVIFYASANFDESVFEDPYTFDIGRSPNPHLGFGGGGPHFCLGRHLAMLEVELMYRTLAARVRRVEPLRPPNRLRSNFVNGVTSMPVRLIPA</sequence>
<dbReference type="InterPro" id="IPR001128">
    <property type="entry name" value="Cyt_P450"/>
</dbReference>
<proteinExistence type="inferred from homology"/>
<dbReference type="GO" id="GO:0008395">
    <property type="term" value="F:steroid hydroxylase activity"/>
    <property type="evidence" value="ECO:0007669"/>
    <property type="project" value="TreeGrafter"/>
</dbReference>
<keyword evidence="5" id="KW-0408">Iron</keyword>
<dbReference type="SUPFAM" id="SSF48264">
    <property type="entry name" value="Cytochrome P450"/>
    <property type="match status" value="1"/>
</dbReference>
<dbReference type="Proteomes" id="UP000002484">
    <property type="component" value="Chromosome"/>
</dbReference>
<evidence type="ECO:0000256" key="2">
    <source>
        <dbReference type="ARBA" id="ARBA00022617"/>
    </source>
</evidence>
<dbReference type="InterPro" id="IPR002397">
    <property type="entry name" value="Cyt_P450_B"/>
</dbReference>
<evidence type="ECO:0000256" key="1">
    <source>
        <dbReference type="ARBA" id="ARBA00010617"/>
    </source>
</evidence>
<protein>
    <submittedName>
        <fullName evidence="7">Cytochrome P450</fullName>
    </submittedName>
</protein>
<keyword evidence="2" id="KW-0349">Heme</keyword>
<keyword evidence="6" id="KW-0503">Monooxygenase</keyword>
<dbReference type="EMBL" id="CP002299">
    <property type="protein sequence ID" value="ADP79567.1"/>
    <property type="molecule type" value="Genomic_DNA"/>
</dbReference>
<name>E3J6E0_PSEI1</name>
<comment type="similarity">
    <text evidence="1">Belongs to the cytochrome P450 family.</text>
</comment>
<dbReference type="InParanoid" id="E3J6E0"/>
<dbReference type="AlphaFoldDB" id="E3J6E0"/>
<dbReference type="STRING" id="298654.FraEuI1c_1505"/>
<dbReference type="GO" id="GO:0036199">
    <property type="term" value="F:cholest-4-en-3-one 26-monooxygenase activity"/>
    <property type="evidence" value="ECO:0007669"/>
    <property type="project" value="TreeGrafter"/>
</dbReference>
<dbReference type="FunCoup" id="E3J6E0">
    <property type="interactions" value="41"/>
</dbReference>
<keyword evidence="3" id="KW-0479">Metal-binding</keyword>
<evidence type="ECO:0000313" key="7">
    <source>
        <dbReference type="EMBL" id="ADP79567.1"/>
    </source>
</evidence>
<evidence type="ECO:0000256" key="3">
    <source>
        <dbReference type="ARBA" id="ARBA00022723"/>
    </source>
</evidence>
<dbReference type="eggNOG" id="COG2124">
    <property type="taxonomic scope" value="Bacteria"/>
</dbReference>
<dbReference type="FunFam" id="1.10.630.10:FF:000018">
    <property type="entry name" value="Cytochrome P450 monooxygenase"/>
    <property type="match status" value="1"/>
</dbReference>